<proteinExistence type="predicted"/>
<organism evidence="2 3">
    <name type="scientific">Rubrivivax gelatinosus</name>
    <name type="common">Rhodocyclus gelatinosus</name>
    <name type="synonym">Rhodopseudomonas gelatinosa</name>
    <dbReference type="NCBI Taxonomy" id="28068"/>
    <lineage>
        <taxon>Bacteria</taxon>
        <taxon>Pseudomonadati</taxon>
        <taxon>Pseudomonadota</taxon>
        <taxon>Betaproteobacteria</taxon>
        <taxon>Burkholderiales</taxon>
        <taxon>Sphaerotilaceae</taxon>
        <taxon>Rubrivivax</taxon>
    </lineage>
</organism>
<evidence type="ECO:0000313" key="2">
    <source>
        <dbReference type="EMBL" id="TCP05582.1"/>
    </source>
</evidence>
<dbReference type="EMBL" id="SLXD01000001">
    <property type="protein sequence ID" value="TCP05582.1"/>
    <property type="molecule type" value="Genomic_DNA"/>
</dbReference>
<name>A0A4R2MFC6_RUBGE</name>
<accession>A0A4R2MFC6</accession>
<evidence type="ECO:0008006" key="4">
    <source>
        <dbReference type="Google" id="ProtNLM"/>
    </source>
</evidence>
<evidence type="ECO:0000256" key="1">
    <source>
        <dbReference type="SAM" id="SignalP"/>
    </source>
</evidence>
<evidence type="ECO:0000313" key="3">
    <source>
        <dbReference type="Proteomes" id="UP000295106"/>
    </source>
</evidence>
<gene>
    <name evidence="2" type="ORF">EV684_101454</name>
</gene>
<dbReference type="GeneID" id="99687181"/>
<feature type="signal peptide" evidence="1">
    <location>
        <begin position="1"/>
        <end position="23"/>
    </location>
</feature>
<dbReference type="OrthoDB" id="8527913at2"/>
<dbReference type="Proteomes" id="UP000295106">
    <property type="component" value="Unassembled WGS sequence"/>
</dbReference>
<reference evidence="2 3" key="1">
    <citation type="submission" date="2019-03" db="EMBL/GenBank/DDBJ databases">
        <title>Genomic Encyclopedia of Type Strains, Phase IV (KMG-IV): sequencing the most valuable type-strain genomes for metagenomic binning, comparative biology and taxonomic classification.</title>
        <authorList>
            <person name="Goeker M."/>
        </authorList>
    </citation>
    <scope>NUCLEOTIDE SEQUENCE [LARGE SCALE GENOMIC DNA]</scope>
    <source>
        <strain evidence="2 3">DSM 1709</strain>
    </source>
</reference>
<comment type="caution">
    <text evidence="2">The sequence shown here is derived from an EMBL/GenBank/DDBJ whole genome shotgun (WGS) entry which is preliminary data.</text>
</comment>
<dbReference type="AlphaFoldDB" id="A0A4R2MFC6"/>
<protein>
    <recommendedName>
        <fullName evidence="4">Lipoprotein</fullName>
    </recommendedName>
</protein>
<dbReference type="RefSeq" id="WP_132644574.1">
    <property type="nucleotide sequence ID" value="NZ_CP181386.1"/>
</dbReference>
<keyword evidence="1" id="KW-0732">Signal</keyword>
<feature type="chain" id="PRO_5020301634" description="Lipoprotein" evidence="1">
    <location>
        <begin position="24"/>
        <end position="141"/>
    </location>
</feature>
<sequence length="141" mass="15328">MTTKTIAAALLALAAAPATWAQAACPSGSEELMQRQILAAVNNSTMCAQRGDERWQEFHRSDNVLVDYKLGPTSKMDPSKPVGRWRTDKIGATGVLVQTYDGTSYSWRVCRTGPRQLTLLPHGGSQASVSVRMMDGQVSCR</sequence>